<dbReference type="EMBL" id="OX459961">
    <property type="protein sequence ID" value="CAI9166503.1"/>
    <property type="molecule type" value="Genomic_DNA"/>
</dbReference>
<name>A0ABN8Z1G4_RANTA</name>
<evidence type="ECO:0000313" key="3">
    <source>
        <dbReference type="Proteomes" id="UP001176941"/>
    </source>
</evidence>
<accession>A0ABN8Z1G4</accession>
<keyword evidence="3" id="KW-1185">Reference proteome</keyword>
<feature type="region of interest" description="Disordered" evidence="1">
    <location>
        <begin position="22"/>
        <end position="108"/>
    </location>
</feature>
<dbReference type="Proteomes" id="UP001176941">
    <property type="component" value="Chromosome 25"/>
</dbReference>
<proteinExistence type="predicted"/>
<protein>
    <submittedName>
        <fullName evidence="2">Uncharacterized protein</fullName>
    </submittedName>
</protein>
<evidence type="ECO:0000256" key="1">
    <source>
        <dbReference type="SAM" id="MobiDB-lite"/>
    </source>
</evidence>
<sequence length="172" mass="19020">MLMVVPPPLPLRWPLWLSDRPPLSSPKATSLRSNDLYIPGLGFTKRNSQPPARGGRLRRAGRRAGPERRGGASRSPRPYPGFGRVQLFPGECAPRSAGSQRPSVPGPAGRRLELVCQRFHDKTRRKNTRIKSPRCRHPLLPASEEGSGGMRVGHAKRVGSRRFVLISKPWAG</sequence>
<gene>
    <name evidence="2" type="ORF">MRATA1EN1_LOCUS15465</name>
</gene>
<organism evidence="2 3">
    <name type="scientific">Rangifer tarandus platyrhynchus</name>
    <name type="common">Svalbard reindeer</name>
    <dbReference type="NCBI Taxonomy" id="3082113"/>
    <lineage>
        <taxon>Eukaryota</taxon>
        <taxon>Metazoa</taxon>
        <taxon>Chordata</taxon>
        <taxon>Craniata</taxon>
        <taxon>Vertebrata</taxon>
        <taxon>Euteleostomi</taxon>
        <taxon>Mammalia</taxon>
        <taxon>Eutheria</taxon>
        <taxon>Laurasiatheria</taxon>
        <taxon>Artiodactyla</taxon>
        <taxon>Ruminantia</taxon>
        <taxon>Pecora</taxon>
        <taxon>Cervidae</taxon>
        <taxon>Odocoileinae</taxon>
        <taxon>Rangifer</taxon>
    </lineage>
</organism>
<reference evidence="2" key="1">
    <citation type="submission" date="2023-04" db="EMBL/GenBank/DDBJ databases">
        <authorList>
            <consortium name="ELIXIR-Norway"/>
        </authorList>
    </citation>
    <scope>NUCLEOTIDE SEQUENCE [LARGE SCALE GENOMIC DNA]</scope>
</reference>
<evidence type="ECO:0000313" key="2">
    <source>
        <dbReference type="EMBL" id="CAI9166503.1"/>
    </source>
</evidence>